<dbReference type="EMBL" id="CAJDYZ010012555">
    <property type="protein sequence ID" value="CAD1480704.1"/>
    <property type="molecule type" value="Genomic_DNA"/>
</dbReference>
<evidence type="ECO:0000256" key="2">
    <source>
        <dbReference type="ARBA" id="ARBA00022737"/>
    </source>
</evidence>
<reference evidence="3" key="1">
    <citation type="submission" date="2020-07" db="EMBL/GenBank/DDBJ databases">
        <authorList>
            <person name="Nazaruddin N."/>
        </authorList>
    </citation>
    <scope>NUCLEOTIDE SEQUENCE</scope>
</reference>
<gene>
    <name evidence="3" type="ORF">MHI_LOCUS958817</name>
</gene>
<evidence type="ECO:0000313" key="3">
    <source>
        <dbReference type="EMBL" id="CAD1480704.1"/>
    </source>
</evidence>
<accession>A0A6V7HMY6</accession>
<keyword evidence="4" id="KW-1185">Reference proteome</keyword>
<organism evidence="3 4">
    <name type="scientific">Heterotrigona itama</name>
    <dbReference type="NCBI Taxonomy" id="395501"/>
    <lineage>
        <taxon>Eukaryota</taxon>
        <taxon>Metazoa</taxon>
        <taxon>Ecdysozoa</taxon>
        <taxon>Arthropoda</taxon>
        <taxon>Hexapoda</taxon>
        <taxon>Insecta</taxon>
        <taxon>Pterygota</taxon>
        <taxon>Neoptera</taxon>
        <taxon>Endopterygota</taxon>
        <taxon>Hymenoptera</taxon>
        <taxon>Apocrita</taxon>
        <taxon>Aculeata</taxon>
        <taxon>Apoidea</taxon>
        <taxon>Anthophila</taxon>
        <taxon>Apidae</taxon>
        <taxon>Heterotrigona</taxon>
    </lineage>
</organism>
<feature type="non-terminal residue" evidence="3">
    <location>
        <position position="1777"/>
    </location>
</feature>
<feature type="non-terminal residue" evidence="3">
    <location>
        <position position="1"/>
    </location>
</feature>
<proteinExistence type="predicted"/>
<name>A0A6V7HMY6_9HYME</name>
<dbReference type="Proteomes" id="UP000752696">
    <property type="component" value="Unassembled WGS sequence"/>
</dbReference>
<dbReference type="OrthoDB" id="7936313at2759"/>
<dbReference type="PROSITE" id="PS50912">
    <property type="entry name" value="EAR"/>
    <property type="match status" value="1"/>
</dbReference>
<dbReference type="InterPro" id="IPR009039">
    <property type="entry name" value="EAR"/>
</dbReference>
<comment type="caution">
    <text evidence="3">The sequence shown here is derived from an EMBL/GenBank/DDBJ whole genome shotgun (WGS) entry which is preliminary data.</text>
</comment>
<keyword evidence="2" id="KW-0677">Repeat</keyword>
<evidence type="ECO:0000313" key="4">
    <source>
        <dbReference type="Proteomes" id="UP000752696"/>
    </source>
</evidence>
<sequence length="1777" mass="205490">LLFGYVSFIFAYISSVDYFDEKLRQTKIEIAKLYFRDEPPGKKELINKLNIYSQIFLLKQLYDMIIVVQRRTYHVKWNQRKSRWLGEIYKDRPFILNMYDKIFLIETNHFVAFSLGDSSSNHTSLPGIIPSLNNSVKFNIIWKGVFYLLICYESGSCNIYTFDNLQLKYRQTIRHKGYPMDASFFVRANRLYLVVADNIGPFSVPSLIYHWRGTYMDKIEEVMTIAAISVTTFKHKQSTIIVFAQSNEDVPGIGSMVYEFKETSVDTIQFLETSDPFSVHHYRHMGFNFILLVNKNTPSSLHWWDGHELLTWQQISKIRAPSLVHIININDDTFFFVIHDNILQLYKFENASDCILMNTAKLPAGTIIDVQTRIDKSTITMMLSVINSNLTYRVELLELSIKEIPSEYSNKASDILSKHLAELVEILQQRKHFVEETRTLWPLLRPVHENSTISESFDLPNLILDSGIVKNIDIFVDEDIIAPSKLEQRIANLIHEIDNVLSSNEYLMLNNTNSLNGNIIVDGDAFIEQLQIDNMIVDFLNDIYMHNPNEMQELPISLKKRNIIINDLKVDWSLINDTSKMKINLRRDEIEFSNNTIYLNSSISLKHLDVKILNGTDINELFKELFIINYNQRIKGKITYNNTLQIQNFTIQVLNGKPWDNYMNARTDQTFNNFIVRKLRVRNLYTDSINGVPVSEAARISIDNVIKGKTKIAKLQVTKELVVNPRFNLLESKPNQIYSNVTIHGNLKIGTLELDKYTRIFLNDEEINLKNIFDTFWTKSTDQIIENNVIFENNLIIDRLNAKYLNGFSEEEFLYTTAKIIPESFRTLHFENVHVDDMLFIDGKNDNFFEIAPESIIIIRERLHLKQLCGNQLLTDTFNGLPVADILSRKQPYIFPQNMSFLSIKVKRINIDELTFPFSLQSTKNDSRSQKTKFMKTPEFHVENLNVENINNLEIKRLLSLKNMKISALKNLVIHGDLTIKIDLKVIQIDDQPSMIYIKNIGKGNVLFNNNNNNIQELIAQNITLKSLHNHDMNNFFENFLSKSRKQNISGRFTFYKITTDNIKTSFINHQNVSKLAWIDKPLFLTKNIEFDELFVEGNTVTKTLNKLNVNELYENMLNISIPKINNLKVDGNISWDVSLTSSAFMTLLFENAVTKSTYQIIRNGTIFQGNVSVSTITGQCKEIDEIRNIIEDTVIDDNDIEIIGQKSFKENLHVDAISVTDDIDIPMINNINILEFNNSVVWKNRKEPITGIITFLDDVTMDQILVDDKVHDVLLKGVVLTTDKLPNHVYFKDLVILEDVYLKTLDEINFDEFLKDRVTIDKEHELLANIQFNDIVEIIESTNLSRINGIYPSDLVLNNGKETQVITGSKIFEENIIINNNIYGPIINDVNVSLEYCNGIQNDEDVEIIGDLIFESEVKVPENVFVFNLMNGINLTTVSYDLQTEINRTLYTFARNETKIEKSISESASISKNLGNIFSYLETEEKLKIRTPNIKKIDVVYYEQITKLNIFGEEPGSLCGLPNNCFCTTEYMAEFTENDCHIRKINGSKIIRNYHELHSTFGINVISNTISYSHECSLNNSKNEFITISWTKPGMIDTVGTLASVKETPLEIQGFIKDAKFFTTHDNAAFIVLAVYYDILRATHHTDSVIYKIDFENNNLSLHQNISTDGAWTIDIFKANRRNVYLLFGCFGNSKKSYLYKLDSITSKFTIIRSFEGKTRNVKSLIQEQDCFVLLDDFETNAINIFYYDTKFDNFYNYQSLFHDSRINGIESFYAN</sequence>
<protein>
    <submittedName>
        <fullName evidence="3">Uncharacterized protein</fullName>
    </submittedName>
</protein>
<keyword evidence="1" id="KW-0732">Signal</keyword>
<evidence type="ECO:0000256" key="1">
    <source>
        <dbReference type="ARBA" id="ARBA00022729"/>
    </source>
</evidence>